<reference evidence="5" key="3">
    <citation type="submission" date="2025-08" db="UniProtKB">
        <authorList>
            <consortium name="RefSeq"/>
        </authorList>
    </citation>
    <scope>IDENTIFICATION</scope>
    <source>
        <strain evidence="5">CBS 342.82</strain>
    </source>
</reference>
<dbReference type="PROSITE" id="PS50297">
    <property type="entry name" value="ANK_REP_REGION"/>
    <property type="match status" value="3"/>
</dbReference>
<protein>
    <recommendedName>
        <fullName evidence="3">NACHT domain-containing protein</fullName>
    </recommendedName>
</protein>
<dbReference type="SUPFAM" id="SSF48403">
    <property type="entry name" value="Ankyrin repeat"/>
    <property type="match status" value="1"/>
</dbReference>
<accession>A0A6J3LRX3</accession>
<dbReference type="SUPFAM" id="SSF53167">
    <property type="entry name" value="Purine and uridine phosphorylases"/>
    <property type="match status" value="1"/>
</dbReference>
<dbReference type="Proteomes" id="UP000504637">
    <property type="component" value="Unplaced"/>
</dbReference>
<dbReference type="InterPro" id="IPR002110">
    <property type="entry name" value="Ankyrin_rpt"/>
</dbReference>
<dbReference type="Gene3D" id="3.40.50.1580">
    <property type="entry name" value="Nucleoside phosphorylase domain"/>
    <property type="match status" value="1"/>
</dbReference>
<dbReference type="Gene3D" id="3.40.50.300">
    <property type="entry name" value="P-loop containing nucleotide triphosphate hydrolases"/>
    <property type="match status" value="1"/>
</dbReference>
<evidence type="ECO:0000256" key="2">
    <source>
        <dbReference type="PROSITE-ProRule" id="PRU00023"/>
    </source>
</evidence>
<dbReference type="OrthoDB" id="1577640at2759"/>
<dbReference type="SMART" id="SM00248">
    <property type="entry name" value="ANK"/>
    <property type="match status" value="4"/>
</dbReference>
<evidence type="ECO:0000259" key="3">
    <source>
        <dbReference type="PROSITE" id="PS50837"/>
    </source>
</evidence>
<dbReference type="InterPro" id="IPR007111">
    <property type="entry name" value="NACHT_NTPase"/>
</dbReference>
<evidence type="ECO:0000313" key="4">
    <source>
        <dbReference type="Proteomes" id="UP000504637"/>
    </source>
</evidence>
<dbReference type="InterPro" id="IPR036770">
    <property type="entry name" value="Ankyrin_rpt-contain_sf"/>
</dbReference>
<sequence>MFTVAWIAALSHERAAGEAMFDDEFEDGPDDFKKSSGDVNAYSWGRIGKHYVLIASLPAGEYGTSAAATIAQALRSSLPHIRVGLLVGIGAGIPGEVLGPDGTFTLRRDVRLGDVVVSEPSGTSGGVVQLDKVKMLESNAQPRPLRIGNLNSPPTALRTALSKMKSRHERERSKMLSLMEQALGKYPKMAASYVHPRLKKPALAQDIYHFRDGTLLAHDARTEPMIHYGVIGSSDTLVKSAVHRDQLMDRLSAEAIDPLCIEMEAAGLMNGFPCLVIRGVCDYADEYKNDKWQQYASLVAASFAKEYLSYIQPDDVERTGPLSGDSGMLRDIVVKTRILDQRLHDRDMSERQRRFSAWLDAPDSSTNLSKARRLHLRGSGQWFLDSGAFKSWEATPSGSLWLNGNAGCGKTIMSSTLIEKLQAEDPQEKGPLIYFFFSFAEDKKQTAEHCIRSLIDQLWREAPARSDDVEKLFHASIDGGKQPSWETLISTLEALISQYRHVRVVLDALDECQDRKSLLPWLDGLISLDSTQMIVTSRREHDIIQALHEHIPSKWTVSLHPTAIADDIQTYVQHRLRTGAGFKKIAKEHEMRNEIENTLVQKANGIFRWVQCQLDELEKCRSLADLRRQLTRLPSDLPKTYSRILENLPKSDEKMTTQLLQFLLVSERPLRLDEAVDAIAVSLYPVPSFNKEERYLHHSDIISLCSSLISIEHHPDDPSAEGDAGGYEEVQLAHFSVKEFLLSPELYKTRNHLAPRFALRFAKAEVAKVLLVYLINLDHNLTTAQIVQEFPLSVFAARHWPSFCVEAGPDDDLLNHFTIQILEYGSDRYRTWLCLYDPERDGDNEPWTAQKACRTRAAINSLYFAALIGLMPALQHLLQIGADVTARGGIYGKALQAASFRGHVEIVQLLLDNGAEVNAEGGIYGNALQLLLVKGAEVNAKGGYYGNALQVASFHGHVETVQLLLDNGAEVNAQGGLYRNVLQAALAGGNAETVQLLLDNGAELNA</sequence>
<dbReference type="Pfam" id="PF12796">
    <property type="entry name" value="Ank_2"/>
    <property type="match status" value="1"/>
</dbReference>
<dbReference type="Pfam" id="PF00023">
    <property type="entry name" value="Ank"/>
    <property type="match status" value="1"/>
</dbReference>
<dbReference type="RefSeq" id="XP_033455070.1">
    <property type="nucleotide sequence ID" value="XM_033602055.1"/>
</dbReference>
<organism evidence="5">
    <name type="scientific">Dissoconium aciculare CBS 342.82</name>
    <dbReference type="NCBI Taxonomy" id="1314786"/>
    <lineage>
        <taxon>Eukaryota</taxon>
        <taxon>Fungi</taxon>
        <taxon>Dikarya</taxon>
        <taxon>Ascomycota</taxon>
        <taxon>Pezizomycotina</taxon>
        <taxon>Dothideomycetes</taxon>
        <taxon>Dothideomycetidae</taxon>
        <taxon>Mycosphaerellales</taxon>
        <taxon>Dissoconiaceae</taxon>
        <taxon>Dissoconium</taxon>
    </lineage>
</organism>
<dbReference type="PANTHER" id="PTHR10039">
    <property type="entry name" value="AMELOGENIN"/>
    <property type="match status" value="1"/>
</dbReference>
<dbReference type="PROSITE" id="PS50088">
    <property type="entry name" value="ANK_REPEAT"/>
    <property type="match status" value="3"/>
</dbReference>
<dbReference type="Pfam" id="PF24883">
    <property type="entry name" value="NPHP3_N"/>
    <property type="match status" value="1"/>
</dbReference>
<feature type="repeat" description="ANK" evidence="2">
    <location>
        <begin position="894"/>
        <end position="922"/>
    </location>
</feature>
<feature type="repeat" description="ANK" evidence="2">
    <location>
        <begin position="944"/>
        <end position="976"/>
    </location>
</feature>
<dbReference type="AlphaFoldDB" id="A0A6J3LRX3"/>
<name>A0A6J3LRX3_9PEZI</name>
<dbReference type="GeneID" id="54359855"/>
<dbReference type="Gene3D" id="1.25.40.20">
    <property type="entry name" value="Ankyrin repeat-containing domain"/>
    <property type="match status" value="1"/>
</dbReference>
<reference evidence="5" key="1">
    <citation type="submission" date="2020-01" db="EMBL/GenBank/DDBJ databases">
        <authorList>
            <consortium name="DOE Joint Genome Institute"/>
            <person name="Haridas S."/>
            <person name="Albert R."/>
            <person name="Binder M."/>
            <person name="Bloem J."/>
            <person name="Labutti K."/>
            <person name="Salamov A."/>
            <person name="Andreopoulos B."/>
            <person name="Baker S.E."/>
            <person name="Barry K."/>
            <person name="Bills G."/>
            <person name="Bluhm B.H."/>
            <person name="Cannon C."/>
            <person name="Castanera R."/>
            <person name="Culley D.E."/>
            <person name="Daum C."/>
            <person name="Ezra D."/>
            <person name="Gonzalez J.B."/>
            <person name="Henrissat B."/>
            <person name="Kuo A."/>
            <person name="Liang C."/>
            <person name="Lipzen A."/>
            <person name="Lutzoni F."/>
            <person name="Magnuson J."/>
            <person name="Mondo S."/>
            <person name="Nolan M."/>
            <person name="Ohm R."/>
            <person name="Pangilinan J."/>
            <person name="Park H.-J."/>
            <person name="Ramirez L."/>
            <person name="Alfaro M."/>
            <person name="Sun H."/>
            <person name="Tritt A."/>
            <person name="Yoshinaga Y."/>
            <person name="Zwiers L.-H."/>
            <person name="Turgeon B.G."/>
            <person name="Goodwin S.B."/>
            <person name="Spatafora J.W."/>
            <person name="Crous P.W."/>
            <person name="Grigoriev I.V."/>
        </authorList>
    </citation>
    <scope>NUCLEOTIDE SEQUENCE</scope>
    <source>
        <strain evidence="5">CBS 342.82</strain>
    </source>
</reference>
<reference evidence="5" key="2">
    <citation type="submission" date="2020-04" db="EMBL/GenBank/DDBJ databases">
        <authorList>
            <consortium name="NCBI Genome Project"/>
        </authorList>
    </citation>
    <scope>NUCLEOTIDE SEQUENCE</scope>
    <source>
        <strain evidence="5">CBS 342.82</strain>
    </source>
</reference>
<dbReference type="InterPro" id="IPR027417">
    <property type="entry name" value="P-loop_NTPase"/>
</dbReference>
<dbReference type="PROSITE" id="PS50837">
    <property type="entry name" value="NACHT"/>
    <property type="match status" value="1"/>
</dbReference>
<dbReference type="InterPro" id="IPR035994">
    <property type="entry name" value="Nucleoside_phosphorylase_sf"/>
</dbReference>
<keyword evidence="1" id="KW-0677">Repeat</keyword>
<feature type="repeat" description="ANK" evidence="2">
    <location>
        <begin position="977"/>
        <end position="1006"/>
    </location>
</feature>
<proteinExistence type="predicted"/>
<keyword evidence="2" id="KW-0040">ANK repeat</keyword>
<evidence type="ECO:0000313" key="5">
    <source>
        <dbReference type="RefSeq" id="XP_033455070.1"/>
    </source>
</evidence>
<dbReference type="InterPro" id="IPR056884">
    <property type="entry name" value="NPHP3-like_N"/>
</dbReference>
<feature type="domain" description="NACHT" evidence="3">
    <location>
        <begin position="398"/>
        <end position="538"/>
    </location>
</feature>
<dbReference type="SUPFAM" id="SSF52540">
    <property type="entry name" value="P-loop containing nucleoside triphosphate hydrolases"/>
    <property type="match status" value="1"/>
</dbReference>
<dbReference type="GO" id="GO:0009116">
    <property type="term" value="P:nucleoside metabolic process"/>
    <property type="evidence" value="ECO:0007669"/>
    <property type="project" value="InterPro"/>
</dbReference>
<keyword evidence="4" id="KW-1185">Reference proteome</keyword>
<dbReference type="GO" id="GO:0003824">
    <property type="term" value="F:catalytic activity"/>
    <property type="evidence" value="ECO:0007669"/>
    <property type="project" value="InterPro"/>
</dbReference>
<gene>
    <name evidence="5" type="ORF">K489DRAFT_328402</name>
</gene>
<evidence type="ECO:0000256" key="1">
    <source>
        <dbReference type="ARBA" id="ARBA00022737"/>
    </source>
</evidence>
<dbReference type="PANTHER" id="PTHR10039:SF16">
    <property type="entry name" value="GPI INOSITOL-DEACYLASE"/>
    <property type="match status" value="1"/>
</dbReference>